<dbReference type="GO" id="GO:0004519">
    <property type="term" value="F:endonuclease activity"/>
    <property type="evidence" value="ECO:0007669"/>
    <property type="project" value="InterPro"/>
</dbReference>
<comment type="caution">
    <text evidence="3">The sequence shown here is derived from an EMBL/GenBank/DDBJ whole genome shotgun (WGS) entry which is preliminary data.</text>
</comment>
<name>A0A0R0A3Z5_9GAMM</name>
<keyword evidence="1" id="KW-1133">Transmembrane helix</keyword>
<dbReference type="Proteomes" id="UP000050836">
    <property type="component" value="Unassembled WGS sequence"/>
</dbReference>
<dbReference type="EMBL" id="LLXS01000043">
    <property type="protein sequence ID" value="KRG39797.1"/>
    <property type="molecule type" value="Genomic_DNA"/>
</dbReference>
<keyword evidence="4" id="KW-1185">Reference proteome</keyword>
<feature type="domain" description="Restriction endonuclease type IV Mrr" evidence="2">
    <location>
        <begin position="40"/>
        <end position="152"/>
    </location>
</feature>
<evidence type="ECO:0000313" key="4">
    <source>
        <dbReference type="Proteomes" id="UP000050836"/>
    </source>
</evidence>
<reference evidence="3 4" key="1">
    <citation type="submission" date="2015-10" db="EMBL/GenBank/DDBJ databases">
        <title>Genome sequencing and analysis of members of genus Stenotrophomonas.</title>
        <authorList>
            <person name="Patil P.P."/>
            <person name="Midha S."/>
            <person name="Patil P.B."/>
        </authorList>
    </citation>
    <scope>NUCLEOTIDE SEQUENCE [LARGE SCALE GENOMIC DNA]</scope>
    <source>
        <strain evidence="3 4">JCM 9942</strain>
    </source>
</reference>
<feature type="transmembrane region" description="Helical" evidence="1">
    <location>
        <begin position="6"/>
        <end position="24"/>
    </location>
</feature>
<evidence type="ECO:0000313" key="3">
    <source>
        <dbReference type="EMBL" id="KRG39797.1"/>
    </source>
</evidence>
<keyword evidence="1" id="KW-0472">Membrane</keyword>
<evidence type="ECO:0000256" key="1">
    <source>
        <dbReference type="SAM" id="Phobius"/>
    </source>
</evidence>
<sequence length="332" mass="35981">MFSWILALVLALVLWGLAVLYLWLVRRRKIEANHGLAALAGMRWREFSRIVRDAMAEQRSMQDAIAEEASDAGTSSDFLMTRNGERWLVSCKHGRAYRIGAGAINELGAALRLTGARGAVLITEGHVERDGLAAAAEQSIEVVDDRNLWQMLKSYVPEGMLQSVVGIARREAIRHTGIAALAALTLGLLAGMGYNTVHNDAGPAPAAPVIAAAGNTPAAATVARADTPAADVVPEPSAGMPAEDLLEDPDPETLLRYQQSVSKALARTPGVISGIWLTRLTLSVERSADDKTVWPLICREVERYPALRTVRIQLNPRPGVDEPVRWRQCSTI</sequence>
<feature type="transmembrane region" description="Helical" evidence="1">
    <location>
        <begin position="177"/>
        <end position="194"/>
    </location>
</feature>
<dbReference type="GO" id="GO:0009307">
    <property type="term" value="P:DNA restriction-modification system"/>
    <property type="evidence" value="ECO:0007669"/>
    <property type="project" value="InterPro"/>
</dbReference>
<dbReference type="Pfam" id="PF04471">
    <property type="entry name" value="Mrr_cat"/>
    <property type="match status" value="1"/>
</dbReference>
<dbReference type="AlphaFoldDB" id="A0A0R0A3Z5"/>
<organism evidence="3 4">
    <name type="scientific">Stenotrophomonas pictorum JCM 9942</name>
    <dbReference type="NCBI Taxonomy" id="1236960"/>
    <lineage>
        <taxon>Bacteria</taxon>
        <taxon>Pseudomonadati</taxon>
        <taxon>Pseudomonadota</taxon>
        <taxon>Gammaproteobacteria</taxon>
        <taxon>Lysobacterales</taxon>
        <taxon>Lysobacteraceae</taxon>
        <taxon>Stenotrophomonas</taxon>
    </lineage>
</organism>
<proteinExistence type="predicted"/>
<gene>
    <name evidence="3" type="ORF">ARC78_14020</name>
</gene>
<dbReference type="GO" id="GO:0003677">
    <property type="term" value="F:DNA binding"/>
    <property type="evidence" value="ECO:0007669"/>
    <property type="project" value="InterPro"/>
</dbReference>
<protein>
    <recommendedName>
        <fullName evidence="2">Restriction endonuclease type IV Mrr domain-containing protein</fullName>
    </recommendedName>
</protein>
<accession>A0A0R0A3Z5</accession>
<dbReference type="InterPro" id="IPR007560">
    <property type="entry name" value="Restrct_endonuc_IV_Mrr"/>
</dbReference>
<dbReference type="InterPro" id="IPR011335">
    <property type="entry name" value="Restrct_endonuc-II-like"/>
</dbReference>
<dbReference type="SUPFAM" id="SSF52980">
    <property type="entry name" value="Restriction endonuclease-like"/>
    <property type="match status" value="1"/>
</dbReference>
<keyword evidence="1" id="KW-0812">Transmembrane</keyword>
<evidence type="ECO:0000259" key="2">
    <source>
        <dbReference type="Pfam" id="PF04471"/>
    </source>
</evidence>